<dbReference type="PaxDb" id="44689-DDB0189795"/>
<proteinExistence type="predicted"/>
<protein>
    <submittedName>
        <fullName evidence="1">Uncharacterized protein</fullName>
    </submittedName>
</protein>
<dbReference type="InParanoid" id="Q55FG1"/>
<comment type="caution">
    <text evidence="1">The sequence shown here is derived from an EMBL/GenBank/DDBJ whole genome shotgun (WGS) entry which is preliminary data.</text>
</comment>
<dbReference type="Proteomes" id="UP000002195">
    <property type="component" value="Unassembled WGS sequence"/>
</dbReference>
<reference evidence="1 2" key="1">
    <citation type="journal article" date="2005" name="Nature">
        <title>The genome of the social amoeba Dictyostelium discoideum.</title>
        <authorList>
            <consortium name="The Dictyostelium discoideum Sequencing Consortium"/>
            <person name="Eichinger L."/>
            <person name="Pachebat J.A."/>
            <person name="Glockner G."/>
            <person name="Rajandream M.A."/>
            <person name="Sucgang R."/>
            <person name="Berriman M."/>
            <person name="Song J."/>
            <person name="Olsen R."/>
            <person name="Szafranski K."/>
            <person name="Xu Q."/>
            <person name="Tunggal B."/>
            <person name="Kummerfeld S."/>
            <person name="Madera M."/>
            <person name="Konfortov B.A."/>
            <person name="Rivero F."/>
            <person name="Bankier A.T."/>
            <person name="Lehmann R."/>
            <person name="Hamlin N."/>
            <person name="Davies R."/>
            <person name="Gaudet P."/>
            <person name="Fey P."/>
            <person name="Pilcher K."/>
            <person name="Chen G."/>
            <person name="Saunders D."/>
            <person name="Sodergren E."/>
            <person name="Davis P."/>
            <person name="Kerhornou A."/>
            <person name="Nie X."/>
            <person name="Hall N."/>
            <person name="Anjard C."/>
            <person name="Hemphill L."/>
            <person name="Bason N."/>
            <person name="Farbrother P."/>
            <person name="Desany B."/>
            <person name="Just E."/>
            <person name="Morio T."/>
            <person name="Rost R."/>
            <person name="Churcher C."/>
            <person name="Cooper J."/>
            <person name="Haydock S."/>
            <person name="van Driessche N."/>
            <person name="Cronin A."/>
            <person name="Goodhead I."/>
            <person name="Muzny D."/>
            <person name="Mourier T."/>
            <person name="Pain A."/>
            <person name="Lu M."/>
            <person name="Harper D."/>
            <person name="Lindsay R."/>
            <person name="Hauser H."/>
            <person name="James K."/>
            <person name="Quiles M."/>
            <person name="Madan Babu M."/>
            <person name="Saito T."/>
            <person name="Buchrieser C."/>
            <person name="Wardroper A."/>
            <person name="Felder M."/>
            <person name="Thangavelu M."/>
            <person name="Johnson D."/>
            <person name="Knights A."/>
            <person name="Loulseged H."/>
            <person name="Mungall K."/>
            <person name="Oliver K."/>
            <person name="Price C."/>
            <person name="Quail M.A."/>
            <person name="Urushihara H."/>
            <person name="Hernandez J."/>
            <person name="Rabbinowitsch E."/>
            <person name="Steffen D."/>
            <person name="Sanders M."/>
            <person name="Ma J."/>
            <person name="Kohara Y."/>
            <person name="Sharp S."/>
            <person name="Simmonds M."/>
            <person name="Spiegler S."/>
            <person name="Tivey A."/>
            <person name="Sugano S."/>
            <person name="White B."/>
            <person name="Walker D."/>
            <person name="Woodward J."/>
            <person name="Winckler T."/>
            <person name="Tanaka Y."/>
            <person name="Shaulsky G."/>
            <person name="Schleicher M."/>
            <person name="Weinstock G."/>
            <person name="Rosenthal A."/>
            <person name="Cox E.C."/>
            <person name="Chisholm R.L."/>
            <person name="Gibbs R."/>
            <person name="Loomis W.F."/>
            <person name="Platzer M."/>
            <person name="Kay R.R."/>
            <person name="Williams J."/>
            <person name="Dear P.H."/>
            <person name="Noegel A.A."/>
            <person name="Barrell B."/>
            <person name="Kuspa A."/>
        </authorList>
    </citation>
    <scope>NUCLEOTIDE SEQUENCE [LARGE SCALE GENOMIC DNA]</scope>
    <source>
        <strain evidence="1 2">AX4</strain>
    </source>
</reference>
<accession>Q55FG1</accession>
<dbReference type="EMBL" id="AAFI02000003">
    <property type="protein sequence ID" value="EAL73517.1"/>
    <property type="molecule type" value="Genomic_DNA"/>
</dbReference>
<dbReference type="KEGG" id="ddi:DDB_G0268128"/>
<keyword evidence="2" id="KW-1185">Reference proteome</keyword>
<name>Q55FG1_DICDI</name>
<evidence type="ECO:0000313" key="1">
    <source>
        <dbReference type="EMBL" id="EAL73517.1"/>
    </source>
</evidence>
<dbReference type="dictyBase" id="DDB_G0268128"/>
<gene>
    <name evidence="1" type="ORF">DDB_G0268128</name>
</gene>
<dbReference type="HOGENOM" id="CLU_2890458_0_0_1"/>
<dbReference type="VEuPathDB" id="AmoebaDB:DDB_G0268128"/>
<dbReference type="AlphaFoldDB" id="Q55FG1"/>
<evidence type="ECO:0000313" key="2">
    <source>
        <dbReference type="Proteomes" id="UP000002195"/>
    </source>
</evidence>
<dbReference type="GeneID" id="8616382"/>
<dbReference type="RefSeq" id="XP_647572.1">
    <property type="nucleotide sequence ID" value="XM_642480.1"/>
</dbReference>
<organism evidence="1 2">
    <name type="scientific">Dictyostelium discoideum</name>
    <name type="common">Social amoeba</name>
    <dbReference type="NCBI Taxonomy" id="44689"/>
    <lineage>
        <taxon>Eukaryota</taxon>
        <taxon>Amoebozoa</taxon>
        <taxon>Evosea</taxon>
        <taxon>Eumycetozoa</taxon>
        <taxon>Dictyostelia</taxon>
        <taxon>Dictyosteliales</taxon>
        <taxon>Dictyosteliaceae</taxon>
        <taxon>Dictyostelium</taxon>
    </lineage>
</organism>
<sequence length="63" mass="7162">MNSLNTNSIENNTLTIHSREKIPLMCYDRSLKPLKEGGWGILEYTITTSCSKDLDIQQIFTNA</sequence>